<dbReference type="InterPro" id="IPR000014">
    <property type="entry name" value="PAS"/>
</dbReference>
<dbReference type="InterPro" id="IPR013767">
    <property type="entry name" value="PAS_fold"/>
</dbReference>
<dbReference type="Pfam" id="PF00512">
    <property type="entry name" value="HisKA"/>
    <property type="match status" value="1"/>
</dbReference>
<evidence type="ECO:0000313" key="8">
    <source>
        <dbReference type="EMBL" id="AKT43360.1"/>
    </source>
</evidence>
<dbReference type="CDD" id="cd00130">
    <property type="entry name" value="PAS"/>
    <property type="match status" value="2"/>
</dbReference>
<dbReference type="AlphaFoldDB" id="A0A0K1EQZ8"/>
<dbReference type="SUPFAM" id="SSF55785">
    <property type="entry name" value="PYP-like sensor domain (PAS domain)"/>
    <property type="match status" value="2"/>
</dbReference>
<evidence type="ECO:0000256" key="2">
    <source>
        <dbReference type="ARBA" id="ARBA00012438"/>
    </source>
</evidence>
<dbReference type="PROSITE" id="PS50112">
    <property type="entry name" value="PAS"/>
    <property type="match status" value="2"/>
</dbReference>
<keyword evidence="3 8" id="KW-0808">Transferase</keyword>
<dbReference type="GO" id="GO:0005886">
    <property type="term" value="C:plasma membrane"/>
    <property type="evidence" value="ECO:0007669"/>
    <property type="project" value="TreeGrafter"/>
</dbReference>
<dbReference type="Proteomes" id="UP000067626">
    <property type="component" value="Chromosome"/>
</dbReference>
<feature type="domain" description="PAS" evidence="7">
    <location>
        <begin position="319"/>
        <end position="378"/>
    </location>
</feature>
<dbReference type="GO" id="GO:0006355">
    <property type="term" value="P:regulation of DNA-templated transcription"/>
    <property type="evidence" value="ECO:0007669"/>
    <property type="project" value="InterPro"/>
</dbReference>
<dbReference type="CDD" id="cd00082">
    <property type="entry name" value="HisKA"/>
    <property type="match status" value="1"/>
</dbReference>
<dbReference type="SMART" id="SM00091">
    <property type="entry name" value="PAS"/>
    <property type="match status" value="2"/>
</dbReference>
<dbReference type="Gene3D" id="3.30.450.20">
    <property type="entry name" value="PAS domain"/>
    <property type="match status" value="2"/>
</dbReference>
<dbReference type="SMART" id="SM00388">
    <property type="entry name" value="HisKA"/>
    <property type="match status" value="1"/>
</dbReference>
<feature type="domain" description="PAS" evidence="7">
    <location>
        <begin position="446"/>
        <end position="517"/>
    </location>
</feature>
<dbReference type="InterPro" id="IPR001789">
    <property type="entry name" value="Sig_transdc_resp-reg_receiver"/>
</dbReference>
<reference evidence="8 9" key="1">
    <citation type="submission" date="2015-07" db="EMBL/GenBank/DDBJ databases">
        <title>Genome analysis of myxobacterium Chondromyces crocatus Cm c5 reveals a high potential for natural compound synthesis and the genetic basis for the loss of fruiting body formation.</title>
        <authorList>
            <person name="Zaburannyi N."/>
            <person name="Bunk B."/>
            <person name="Maier J."/>
            <person name="Overmann J."/>
            <person name="Mueller R."/>
        </authorList>
    </citation>
    <scope>NUCLEOTIDE SEQUENCE [LARGE SCALE GENOMIC DNA]</scope>
    <source>
        <strain evidence="8 9">Cm c5</strain>
    </source>
</reference>
<evidence type="ECO:0000256" key="5">
    <source>
        <dbReference type="PROSITE-ProRule" id="PRU00169"/>
    </source>
</evidence>
<dbReference type="PANTHER" id="PTHR43047">
    <property type="entry name" value="TWO-COMPONENT HISTIDINE PROTEIN KINASE"/>
    <property type="match status" value="1"/>
</dbReference>
<dbReference type="InterPro" id="IPR036097">
    <property type="entry name" value="HisK_dim/P_sf"/>
</dbReference>
<proteinExistence type="predicted"/>
<dbReference type="EC" id="2.7.13.3" evidence="2"/>
<dbReference type="NCBIfam" id="TIGR00229">
    <property type="entry name" value="sensory_box"/>
    <property type="match status" value="2"/>
</dbReference>
<dbReference type="SMART" id="SM00065">
    <property type="entry name" value="GAF"/>
    <property type="match status" value="1"/>
</dbReference>
<evidence type="ECO:0000259" key="6">
    <source>
        <dbReference type="PROSITE" id="PS50110"/>
    </source>
</evidence>
<comment type="catalytic activity">
    <reaction evidence="1">
        <text>ATP + protein L-histidine = ADP + protein N-phospho-L-histidine.</text>
        <dbReference type="EC" id="2.7.13.3"/>
    </reaction>
</comment>
<dbReference type="GO" id="GO:0009927">
    <property type="term" value="F:histidine phosphotransfer kinase activity"/>
    <property type="evidence" value="ECO:0007669"/>
    <property type="project" value="TreeGrafter"/>
</dbReference>
<accession>A0A0K1EQZ8</accession>
<gene>
    <name evidence="8" type="ORF">CMC5_075920</name>
</gene>
<dbReference type="GO" id="GO:0000155">
    <property type="term" value="F:phosphorelay sensor kinase activity"/>
    <property type="evidence" value="ECO:0007669"/>
    <property type="project" value="InterPro"/>
</dbReference>
<dbReference type="Gene3D" id="3.30.450.40">
    <property type="match status" value="1"/>
</dbReference>
<dbReference type="Pfam" id="PF01590">
    <property type="entry name" value="GAF"/>
    <property type="match status" value="1"/>
</dbReference>
<sequence length="681" mass="74624">MTRGDTVLVVDDDAVSRTVLARALVGAGFEAEVVGSGGQALTWLAEHTPSVILLDLVMPPPDGYVVLRSVRRDRRTAEVPVVVLTALDKDEEVARAFELGADDFIRKPFRPVELVARVRGQIRMRDYVVALARKEHDAKVILELTQALSSALDIREILFTVVRRIADVAQIDRCSIILVREQGDVGYVVASSDDKDLRDLPLDLSKYPEIQQVLGTGEVLVIDDARSSPIFDLVRTILPPDSFRSLAILPLLFEDKAMGVLFLRGRRPVALREHELSLARTVAGATAIALRNARILQSLRDQTQQISFARFEAERRLAALQPYADFFHSAADGIIVIDPDGRILFSNPRAQAITCRTDSELSSMTLAGLIDPRDRALLDDLRGGFGRGVFPHTVDLTIQRCDENQCERRVLSCSFSSVLREDGGAILINFHDVTSERATEAELTKTKEFLERVIESSVDAIISADMNGVVLLFNRAAERIYGYTSAEVVGLKTLHDLYPDGSATQIMRLIQSGDHGGPGRLEGYRTEVLAKDGTRIPMMLSAALIVEGGRPTGSVGIFTDLRELVRMETQLTAAQEELRTREKQALIAELAGATAHELNQPLTSVLGYAEMILRRVDATSPAQAAAATIRAEAERMAEIVRKIGKITRYETKSYVGSAKIIDLDRSSGNDDGSSNSSGSAQ</sequence>
<dbReference type="SUPFAM" id="SSF52172">
    <property type="entry name" value="CheY-like"/>
    <property type="match status" value="1"/>
</dbReference>
<dbReference type="InterPro" id="IPR029016">
    <property type="entry name" value="GAF-like_dom_sf"/>
</dbReference>
<dbReference type="SUPFAM" id="SSF55781">
    <property type="entry name" value="GAF domain-like"/>
    <property type="match status" value="1"/>
</dbReference>
<feature type="domain" description="Response regulatory" evidence="6">
    <location>
        <begin position="6"/>
        <end position="122"/>
    </location>
</feature>
<dbReference type="KEGG" id="ccro:CMC5_075920"/>
<dbReference type="RefSeq" id="WP_245678072.1">
    <property type="nucleotide sequence ID" value="NZ_CP012159.1"/>
</dbReference>
<evidence type="ECO:0000256" key="1">
    <source>
        <dbReference type="ARBA" id="ARBA00000085"/>
    </source>
</evidence>
<dbReference type="Gene3D" id="3.40.50.2300">
    <property type="match status" value="1"/>
</dbReference>
<evidence type="ECO:0000256" key="4">
    <source>
        <dbReference type="ARBA" id="ARBA00022777"/>
    </source>
</evidence>
<dbReference type="EMBL" id="CP012159">
    <property type="protein sequence ID" value="AKT43360.1"/>
    <property type="molecule type" value="Genomic_DNA"/>
</dbReference>
<evidence type="ECO:0000313" key="9">
    <source>
        <dbReference type="Proteomes" id="UP000067626"/>
    </source>
</evidence>
<dbReference type="PROSITE" id="PS50110">
    <property type="entry name" value="RESPONSE_REGULATORY"/>
    <property type="match status" value="1"/>
</dbReference>
<dbReference type="PANTHER" id="PTHR43047:SF72">
    <property type="entry name" value="OSMOSENSING HISTIDINE PROTEIN KINASE SLN1"/>
    <property type="match status" value="1"/>
</dbReference>
<keyword evidence="4 8" id="KW-0418">Kinase</keyword>
<feature type="modified residue" description="4-aspartylphosphate" evidence="5">
    <location>
        <position position="55"/>
    </location>
</feature>
<dbReference type="Gene3D" id="1.10.287.130">
    <property type="match status" value="1"/>
</dbReference>
<dbReference type="Pfam" id="PF00989">
    <property type="entry name" value="PAS"/>
    <property type="match status" value="2"/>
</dbReference>
<dbReference type="SMART" id="SM00448">
    <property type="entry name" value="REC"/>
    <property type="match status" value="1"/>
</dbReference>
<organism evidence="8 9">
    <name type="scientific">Chondromyces crocatus</name>
    <dbReference type="NCBI Taxonomy" id="52"/>
    <lineage>
        <taxon>Bacteria</taxon>
        <taxon>Pseudomonadati</taxon>
        <taxon>Myxococcota</taxon>
        <taxon>Polyangia</taxon>
        <taxon>Polyangiales</taxon>
        <taxon>Polyangiaceae</taxon>
        <taxon>Chondromyces</taxon>
    </lineage>
</organism>
<dbReference type="Pfam" id="PF00072">
    <property type="entry name" value="Response_reg"/>
    <property type="match status" value="1"/>
</dbReference>
<keyword evidence="9" id="KW-1185">Reference proteome</keyword>
<protein>
    <recommendedName>
        <fullName evidence="2">histidine kinase</fullName>
        <ecNumber evidence="2">2.7.13.3</ecNumber>
    </recommendedName>
</protein>
<name>A0A0K1EQZ8_CHOCO</name>
<evidence type="ECO:0000259" key="7">
    <source>
        <dbReference type="PROSITE" id="PS50112"/>
    </source>
</evidence>
<keyword evidence="5" id="KW-0597">Phosphoprotein</keyword>
<dbReference type="InterPro" id="IPR003018">
    <property type="entry name" value="GAF"/>
</dbReference>
<dbReference type="SUPFAM" id="SSF47384">
    <property type="entry name" value="Homodimeric domain of signal transducing histidine kinase"/>
    <property type="match status" value="1"/>
</dbReference>
<dbReference type="InterPro" id="IPR035965">
    <property type="entry name" value="PAS-like_dom_sf"/>
</dbReference>
<evidence type="ECO:0000256" key="3">
    <source>
        <dbReference type="ARBA" id="ARBA00022679"/>
    </source>
</evidence>
<dbReference type="InterPro" id="IPR003661">
    <property type="entry name" value="HisK_dim/P_dom"/>
</dbReference>
<dbReference type="InterPro" id="IPR011006">
    <property type="entry name" value="CheY-like_superfamily"/>
</dbReference>
<dbReference type="STRING" id="52.CMC5_075920"/>